<reference evidence="1 2" key="2">
    <citation type="journal article" date="2022" name="Mol. Ecol. Resour.">
        <title>The genomes of chicory, endive, great burdock and yacon provide insights into Asteraceae paleo-polyploidization history and plant inulin production.</title>
        <authorList>
            <person name="Fan W."/>
            <person name="Wang S."/>
            <person name="Wang H."/>
            <person name="Wang A."/>
            <person name="Jiang F."/>
            <person name="Liu H."/>
            <person name="Zhao H."/>
            <person name="Xu D."/>
            <person name="Zhang Y."/>
        </authorList>
    </citation>
    <scope>NUCLEOTIDE SEQUENCE [LARGE SCALE GENOMIC DNA]</scope>
    <source>
        <strain evidence="2">cv. Niubang</strain>
    </source>
</reference>
<evidence type="ECO:0000313" key="2">
    <source>
        <dbReference type="Proteomes" id="UP001055879"/>
    </source>
</evidence>
<gene>
    <name evidence="1" type="ORF">L6452_00205</name>
</gene>
<dbReference type="EMBL" id="CM042047">
    <property type="protein sequence ID" value="KAI3769107.1"/>
    <property type="molecule type" value="Genomic_DNA"/>
</dbReference>
<keyword evidence="2" id="KW-1185">Reference proteome</keyword>
<evidence type="ECO:0000313" key="1">
    <source>
        <dbReference type="EMBL" id="KAI3769107.1"/>
    </source>
</evidence>
<name>A0ACB9FEN6_ARCLA</name>
<comment type="caution">
    <text evidence="1">The sequence shown here is derived from an EMBL/GenBank/DDBJ whole genome shotgun (WGS) entry which is preliminary data.</text>
</comment>
<organism evidence="1 2">
    <name type="scientific">Arctium lappa</name>
    <name type="common">Greater burdock</name>
    <name type="synonym">Lappa major</name>
    <dbReference type="NCBI Taxonomy" id="4217"/>
    <lineage>
        <taxon>Eukaryota</taxon>
        <taxon>Viridiplantae</taxon>
        <taxon>Streptophyta</taxon>
        <taxon>Embryophyta</taxon>
        <taxon>Tracheophyta</taxon>
        <taxon>Spermatophyta</taxon>
        <taxon>Magnoliopsida</taxon>
        <taxon>eudicotyledons</taxon>
        <taxon>Gunneridae</taxon>
        <taxon>Pentapetalae</taxon>
        <taxon>asterids</taxon>
        <taxon>campanulids</taxon>
        <taxon>Asterales</taxon>
        <taxon>Asteraceae</taxon>
        <taxon>Carduoideae</taxon>
        <taxon>Cardueae</taxon>
        <taxon>Arctiinae</taxon>
        <taxon>Arctium</taxon>
    </lineage>
</organism>
<reference evidence="2" key="1">
    <citation type="journal article" date="2022" name="Mol. Ecol. Resour.">
        <title>The genomes of chicory, endive, great burdock and yacon provide insights into Asteraceae palaeo-polyploidization history and plant inulin production.</title>
        <authorList>
            <person name="Fan W."/>
            <person name="Wang S."/>
            <person name="Wang H."/>
            <person name="Wang A."/>
            <person name="Jiang F."/>
            <person name="Liu H."/>
            <person name="Zhao H."/>
            <person name="Xu D."/>
            <person name="Zhang Y."/>
        </authorList>
    </citation>
    <scope>NUCLEOTIDE SEQUENCE [LARGE SCALE GENOMIC DNA]</scope>
    <source>
        <strain evidence="2">cv. Niubang</strain>
    </source>
</reference>
<dbReference type="Proteomes" id="UP001055879">
    <property type="component" value="Linkage Group LG01"/>
</dbReference>
<proteinExistence type="predicted"/>
<sequence length="150" mass="16849">MIATVTPPIAGNSLRFPPLNSTGSTSKSFSGCSHTCKPSFHAVLTARRPESLYEVLRVGKSATTMEIKKAYWSLAKVYHPDASDFNRHGGDRDFVEIHEAYETLSDPEARATYDLKWSSVLRRRSGLYSAVVGRSPVFYAGRRWETDQCW</sequence>
<accession>A0ACB9FEN6</accession>
<protein>
    <submittedName>
        <fullName evidence="1">Uncharacterized protein</fullName>
    </submittedName>
</protein>